<protein>
    <submittedName>
        <fullName evidence="8">L-2,4-diaminobutyrate decarboxylase</fullName>
        <ecNumber evidence="8">4.1.1.86</ecNumber>
    </submittedName>
</protein>
<dbReference type="InterPro" id="IPR010977">
    <property type="entry name" value="Aromatic_deC"/>
</dbReference>
<dbReference type="InterPro" id="IPR015422">
    <property type="entry name" value="PyrdxlP-dep_Trfase_small"/>
</dbReference>
<dbReference type="PANTHER" id="PTHR11999:SF70">
    <property type="entry name" value="MIP05841P"/>
    <property type="match status" value="1"/>
</dbReference>
<dbReference type="PRINTS" id="PR00800">
    <property type="entry name" value="YHDCRBOXLASE"/>
</dbReference>
<dbReference type="KEGG" id="lri:NCTC12151_01831"/>
<dbReference type="RefSeq" id="WP_170126516.1">
    <property type="nucleotide sequence ID" value="NZ_LR698987.1"/>
</dbReference>
<name>A0A2X4V6Q4_9GAMM</name>
<dbReference type="Proteomes" id="UP000249005">
    <property type="component" value="Chromosome 1"/>
</dbReference>
<organism evidence="8 9">
    <name type="scientific">Leminorella richardii</name>
    <dbReference type="NCBI Taxonomy" id="158841"/>
    <lineage>
        <taxon>Bacteria</taxon>
        <taxon>Pseudomonadati</taxon>
        <taxon>Pseudomonadota</taxon>
        <taxon>Gammaproteobacteria</taxon>
        <taxon>Enterobacterales</taxon>
        <taxon>Budviciaceae</taxon>
        <taxon>Leminorella</taxon>
    </lineage>
</organism>
<dbReference type="SUPFAM" id="SSF53383">
    <property type="entry name" value="PLP-dependent transferases"/>
    <property type="match status" value="1"/>
</dbReference>
<dbReference type="EC" id="4.1.1.86" evidence="8"/>
<dbReference type="PANTHER" id="PTHR11999">
    <property type="entry name" value="GROUP II PYRIDOXAL-5-PHOSPHATE DECARBOXYLASE"/>
    <property type="match status" value="1"/>
</dbReference>
<dbReference type="Gene3D" id="3.90.1150.170">
    <property type="match status" value="1"/>
</dbReference>
<dbReference type="GO" id="GO:0006520">
    <property type="term" value="P:amino acid metabolic process"/>
    <property type="evidence" value="ECO:0007669"/>
    <property type="project" value="InterPro"/>
</dbReference>
<evidence type="ECO:0000256" key="1">
    <source>
        <dbReference type="ARBA" id="ARBA00001933"/>
    </source>
</evidence>
<evidence type="ECO:0000313" key="8">
    <source>
        <dbReference type="EMBL" id="SQI40960.1"/>
    </source>
</evidence>
<dbReference type="InterPro" id="IPR015421">
    <property type="entry name" value="PyrdxlP-dep_Trfase_major"/>
</dbReference>
<comment type="similarity">
    <text evidence="2 7">Belongs to the group II decarboxylase family.</text>
</comment>
<proteinExistence type="inferred from homology"/>
<dbReference type="PROSITE" id="PS00392">
    <property type="entry name" value="DDC_GAD_HDC_YDC"/>
    <property type="match status" value="1"/>
</dbReference>
<evidence type="ECO:0000256" key="7">
    <source>
        <dbReference type="RuleBase" id="RU000382"/>
    </source>
</evidence>
<dbReference type="Gene3D" id="3.40.640.10">
    <property type="entry name" value="Type I PLP-dependent aspartate aminotransferase-like (Major domain)"/>
    <property type="match status" value="1"/>
</dbReference>
<dbReference type="GO" id="GO:0033983">
    <property type="term" value="F:diaminobutyrate decarboxylase activity"/>
    <property type="evidence" value="ECO:0007669"/>
    <property type="project" value="UniProtKB-EC"/>
</dbReference>
<dbReference type="GO" id="GO:0019752">
    <property type="term" value="P:carboxylic acid metabolic process"/>
    <property type="evidence" value="ECO:0007669"/>
    <property type="project" value="InterPro"/>
</dbReference>
<evidence type="ECO:0000256" key="4">
    <source>
        <dbReference type="ARBA" id="ARBA00022898"/>
    </source>
</evidence>
<gene>
    <name evidence="8" type="primary">ddc_1</name>
    <name evidence="8" type="ORF">NCTC12151_01831</name>
</gene>
<keyword evidence="3" id="KW-0210">Decarboxylase</keyword>
<dbReference type="InterPro" id="IPR015424">
    <property type="entry name" value="PyrdxlP-dep_Trfase"/>
</dbReference>
<dbReference type="Gene3D" id="3.90.1150.10">
    <property type="entry name" value="Aspartate Aminotransferase, domain 1"/>
    <property type="match status" value="1"/>
</dbReference>
<evidence type="ECO:0000256" key="6">
    <source>
        <dbReference type="PIRSR" id="PIRSR602129-50"/>
    </source>
</evidence>
<evidence type="ECO:0000256" key="5">
    <source>
        <dbReference type="ARBA" id="ARBA00023239"/>
    </source>
</evidence>
<keyword evidence="4 6" id="KW-0663">Pyridoxal phosphate</keyword>
<reference evidence="8 9" key="1">
    <citation type="submission" date="2018-06" db="EMBL/GenBank/DDBJ databases">
        <authorList>
            <consortium name="Pathogen Informatics"/>
            <person name="Doyle S."/>
        </authorList>
    </citation>
    <scope>NUCLEOTIDE SEQUENCE [LARGE SCALE GENOMIC DNA]</scope>
    <source>
        <strain evidence="8 9">NCTC12151</strain>
    </source>
</reference>
<dbReference type="CDD" id="cd06450">
    <property type="entry name" value="DOPA_deC_like"/>
    <property type="match status" value="1"/>
</dbReference>
<sequence length="473" mass="52576">MKADINTPTRVNERILEAAALQVLRSRTTPQPRVIRMAVGEELDELRTMTVPMQGRPLDEVIEEMVEKVYYHRAQADHPRFFAFVPGPSSPISAIGDFLTATYNPHAGNWLESSGPSCIELQLIQWLAGHLGLPESCGGLFVSGGSMANLTAMVAARDQKLPVGKRSKGVAYVSEQTHSSVSKGLKIIGFLPEQIRRIKCNEHFQLDIQDLADAIAKDRAAGLVPFAVIASAGTTNTGSIDPLPIIRSICDRENLWMHVDGAYGASVAISPRYRHLLKGIESADSISWDGHKWLFQTYGCGVVIVRNREHLMSSFHTRPEYLRDTETNEGQVNFWDMGVELTRPARGLKLWLTLQTVGSVAMANGIEHGFQLARWAEDELKQHRGWEIISPAQLAIVNFRYVPEGWEKPQIDSLNKAISQRLLQDGYATVLTTDLNGKTVLRICAIHPDATEQDMRQTICKLTECAKREIAGF</sequence>
<dbReference type="GO" id="GO:0030170">
    <property type="term" value="F:pyridoxal phosphate binding"/>
    <property type="evidence" value="ECO:0007669"/>
    <property type="project" value="InterPro"/>
</dbReference>
<dbReference type="EMBL" id="LS483470">
    <property type="protein sequence ID" value="SQI40960.1"/>
    <property type="molecule type" value="Genomic_DNA"/>
</dbReference>
<dbReference type="AlphaFoldDB" id="A0A2X4V6Q4"/>
<keyword evidence="9" id="KW-1185">Reference proteome</keyword>
<feature type="modified residue" description="N6-(pyridoxal phosphate)lysine" evidence="6">
    <location>
        <position position="292"/>
    </location>
</feature>
<keyword evidence="5 7" id="KW-0456">Lyase</keyword>
<dbReference type="InterPro" id="IPR002129">
    <property type="entry name" value="PyrdxlP-dep_de-COase"/>
</dbReference>
<dbReference type="InterPro" id="IPR021115">
    <property type="entry name" value="Pyridoxal-P_BS"/>
</dbReference>
<comment type="cofactor">
    <cofactor evidence="1 6 7">
        <name>pyridoxal 5'-phosphate</name>
        <dbReference type="ChEBI" id="CHEBI:597326"/>
    </cofactor>
</comment>
<dbReference type="Pfam" id="PF00282">
    <property type="entry name" value="Pyridoxal_deC"/>
    <property type="match status" value="1"/>
</dbReference>
<evidence type="ECO:0000256" key="2">
    <source>
        <dbReference type="ARBA" id="ARBA00009533"/>
    </source>
</evidence>
<evidence type="ECO:0000313" key="9">
    <source>
        <dbReference type="Proteomes" id="UP000249005"/>
    </source>
</evidence>
<accession>A0A2X4V6Q4</accession>
<evidence type="ECO:0000256" key="3">
    <source>
        <dbReference type="ARBA" id="ARBA00022793"/>
    </source>
</evidence>